<name>A0AC58S5X5_TOBAC</name>
<organism evidence="1 2">
    <name type="scientific">Nicotiana tabacum</name>
    <name type="common">Common tobacco</name>
    <dbReference type="NCBI Taxonomy" id="4097"/>
    <lineage>
        <taxon>Eukaryota</taxon>
        <taxon>Viridiplantae</taxon>
        <taxon>Streptophyta</taxon>
        <taxon>Embryophyta</taxon>
        <taxon>Tracheophyta</taxon>
        <taxon>Spermatophyta</taxon>
        <taxon>Magnoliopsida</taxon>
        <taxon>eudicotyledons</taxon>
        <taxon>Gunneridae</taxon>
        <taxon>Pentapetalae</taxon>
        <taxon>asterids</taxon>
        <taxon>lamiids</taxon>
        <taxon>Solanales</taxon>
        <taxon>Solanaceae</taxon>
        <taxon>Nicotianoideae</taxon>
        <taxon>Nicotianeae</taxon>
        <taxon>Nicotiana</taxon>
    </lineage>
</organism>
<protein>
    <submittedName>
        <fullName evidence="2">Uncharacterized protein LOC142165899</fullName>
    </submittedName>
</protein>
<reference evidence="2" key="2">
    <citation type="submission" date="2025-08" db="UniProtKB">
        <authorList>
            <consortium name="RefSeq"/>
        </authorList>
    </citation>
    <scope>IDENTIFICATION</scope>
    <source>
        <tissue evidence="2">Leaf</tissue>
    </source>
</reference>
<proteinExistence type="predicted"/>
<evidence type="ECO:0000313" key="2">
    <source>
        <dbReference type="RefSeq" id="XP_075080387.1"/>
    </source>
</evidence>
<dbReference type="RefSeq" id="XP_075080387.1">
    <property type="nucleotide sequence ID" value="XM_075224286.1"/>
</dbReference>
<reference evidence="1" key="1">
    <citation type="journal article" date="2014" name="Nat. Commun.">
        <title>The tobacco genome sequence and its comparison with those of tomato and potato.</title>
        <authorList>
            <person name="Sierro N."/>
            <person name="Battey J.N."/>
            <person name="Ouadi S."/>
            <person name="Bakaher N."/>
            <person name="Bovet L."/>
            <person name="Willig A."/>
            <person name="Goepfert S."/>
            <person name="Peitsch M.C."/>
            <person name="Ivanov N.V."/>
        </authorList>
    </citation>
    <scope>NUCLEOTIDE SEQUENCE [LARGE SCALE GENOMIC DNA]</scope>
</reference>
<dbReference type="Proteomes" id="UP000790787">
    <property type="component" value="Chromosome 11"/>
</dbReference>
<keyword evidence="1" id="KW-1185">Reference proteome</keyword>
<accession>A0AC58S5X5</accession>
<sequence>MHKRLLTRERLEKIGVCTNTSCGICGEGTEILPHLFFEFHFSEECYKLLNEWLGLRTNDLILDGIWQRIIRNVRGKLCRKLITTVVAALVYKIWQARNDAIWNGKVPRSVMVCKQIQQKSRVILSVHNIRKEGIRSRE</sequence>
<gene>
    <name evidence="2" type="primary">LOC142165899</name>
</gene>
<evidence type="ECO:0000313" key="1">
    <source>
        <dbReference type="Proteomes" id="UP000790787"/>
    </source>
</evidence>